<dbReference type="GO" id="GO:0042910">
    <property type="term" value="F:xenobiotic transmembrane transporter activity"/>
    <property type="evidence" value="ECO:0007669"/>
    <property type="project" value="InterPro"/>
</dbReference>
<dbReference type="InterPro" id="IPR045070">
    <property type="entry name" value="MATE_MepA-like"/>
</dbReference>
<feature type="transmembrane region" description="Helical" evidence="10">
    <location>
        <begin position="197"/>
        <end position="217"/>
    </location>
</feature>
<accession>A0A3P1XTP0</accession>
<feature type="transmembrane region" description="Helical" evidence="10">
    <location>
        <begin position="66"/>
        <end position="85"/>
    </location>
</feature>
<comment type="subcellular location">
    <subcellularLocation>
        <location evidence="1">Cell membrane</location>
        <topology evidence="1">Multi-pass membrane protein</topology>
    </subcellularLocation>
</comment>
<dbReference type="GO" id="GO:0005886">
    <property type="term" value="C:plasma membrane"/>
    <property type="evidence" value="ECO:0007669"/>
    <property type="project" value="UniProtKB-SubCell"/>
</dbReference>
<keyword evidence="7 10" id="KW-1133">Transmembrane helix</keyword>
<dbReference type="PIRSF" id="PIRSF006603">
    <property type="entry name" value="DinF"/>
    <property type="match status" value="1"/>
</dbReference>
<dbReference type="NCBIfam" id="TIGR00797">
    <property type="entry name" value="matE"/>
    <property type="match status" value="1"/>
</dbReference>
<feature type="transmembrane region" description="Helical" evidence="10">
    <location>
        <begin position="318"/>
        <end position="337"/>
    </location>
</feature>
<feature type="transmembrane region" description="Helical" evidence="10">
    <location>
        <begin position="172"/>
        <end position="191"/>
    </location>
</feature>
<evidence type="ECO:0000256" key="6">
    <source>
        <dbReference type="ARBA" id="ARBA00022692"/>
    </source>
</evidence>
<dbReference type="GO" id="GO:0046677">
    <property type="term" value="P:response to antibiotic"/>
    <property type="evidence" value="ECO:0007669"/>
    <property type="project" value="UniProtKB-KW"/>
</dbReference>
<dbReference type="InterPro" id="IPR051327">
    <property type="entry name" value="MATE_MepA_subfamily"/>
</dbReference>
<evidence type="ECO:0000256" key="3">
    <source>
        <dbReference type="ARBA" id="ARBA00022106"/>
    </source>
</evidence>
<feature type="transmembrane region" description="Helical" evidence="10">
    <location>
        <begin position="42"/>
        <end position="60"/>
    </location>
</feature>
<dbReference type="PANTHER" id="PTHR43823:SF3">
    <property type="entry name" value="MULTIDRUG EXPORT PROTEIN MEPA"/>
    <property type="match status" value="1"/>
</dbReference>
<dbReference type="GO" id="GO:0015297">
    <property type="term" value="F:antiporter activity"/>
    <property type="evidence" value="ECO:0007669"/>
    <property type="project" value="InterPro"/>
</dbReference>
<name>A0A3P1XTP0_TANFO</name>
<protein>
    <recommendedName>
        <fullName evidence="3">Multidrug export protein MepA</fullName>
    </recommendedName>
</protein>
<evidence type="ECO:0000256" key="10">
    <source>
        <dbReference type="SAM" id="Phobius"/>
    </source>
</evidence>
<evidence type="ECO:0000256" key="8">
    <source>
        <dbReference type="ARBA" id="ARBA00023136"/>
    </source>
</evidence>
<evidence type="ECO:0000256" key="4">
    <source>
        <dbReference type="ARBA" id="ARBA00022448"/>
    </source>
</evidence>
<dbReference type="InterPro" id="IPR002528">
    <property type="entry name" value="MATE_fam"/>
</dbReference>
<dbReference type="CDD" id="cd13143">
    <property type="entry name" value="MATE_MepA_like"/>
    <property type="match status" value="1"/>
</dbReference>
<evidence type="ECO:0000313" key="12">
    <source>
        <dbReference type="Proteomes" id="UP000278609"/>
    </source>
</evidence>
<evidence type="ECO:0000256" key="5">
    <source>
        <dbReference type="ARBA" id="ARBA00022475"/>
    </source>
</evidence>
<sequence length="450" mass="49351">MSGQKPPSALGTEPVGSLLTKYAIPAIIAMTAVSLYNMVDSIFIGQGVGAMAISGLAITFPFMNIAAAFGALVGVGASTIVSVKLGQKNYGTAQQVLGNVVIMNIVIGGIFTLVSLIFIDPILYFFGASEQTIGYARDYIVIILFGNIITHLYLGLNSVLRSSGHPMQAMMMTITTVVLNTLLDPLFIFVFEWGIQGAAIATVISQSISLTWLLMLFSNKKRLLHFRKDLLKPHIGLIKDILAIGMAPFFMHLASCVIVILINNGLKQYSGDLAIGAYGIINRFAFMFVMIVIGLNQGMQPIVGYNYGARQIDRVQKAFRLTVFFATLVTTFAFLLAQLKPDWIARVFTTDEELIRLSVYGLRISVMLFPLVGAQMVIANFFQSIGMAKKAVFLSLTRQVIILIPCLLIMPKFFGITGIWMSMPLSDTVSVLVSMTMIYTQLRKFNAEQR</sequence>
<dbReference type="AlphaFoldDB" id="A0A3P1XTP0"/>
<evidence type="ECO:0000256" key="9">
    <source>
        <dbReference type="ARBA" id="ARBA00023251"/>
    </source>
</evidence>
<keyword evidence="6 10" id="KW-0812">Transmembrane</keyword>
<keyword evidence="5" id="KW-1003">Cell membrane</keyword>
<keyword evidence="9" id="KW-0046">Antibiotic resistance</keyword>
<comment type="caution">
    <text evidence="11">The sequence shown here is derived from an EMBL/GenBank/DDBJ whole genome shotgun (WGS) entry which is preliminary data.</text>
</comment>
<gene>
    <name evidence="11" type="ORF">EII40_07640</name>
</gene>
<feature type="transmembrane region" description="Helical" evidence="10">
    <location>
        <begin position="97"/>
        <end position="119"/>
    </location>
</feature>
<keyword evidence="8 10" id="KW-0472">Membrane</keyword>
<dbReference type="PANTHER" id="PTHR43823">
    <property type="entry name" value="SPORULATION PROTEIN YKVU"/>
    <property type="match status" value="1"/>
</dbReference>
<feature type="transmembrane region" description="Helical" evidence="10">
    <location>
        <begin position="237"/>
        <end position="262"/>
    </location>
</feature>
<reference evidence="11 12" key="1">
    <citation type="submission" date="2018-11" db="EMBL/GenBank/DDBJ databases">
        <title>Genomes From Bacteria Associated with the Canine Oral Cavity: a Test Case for Automated Genome-Based Taxonomic Assignment.</title>
        <authorList>
            <person name="Coil D.A."/>
            <person name="Jospin G."/>
            <person name="Darling A.E."/>
            <person name="Wallis C."/>
            <person name="Davis I.J."/>
            <person name="Harris S."/>
            <person name="Eisen J.A."/>
            <person name="Holcombe L.J."/>
            <person name="O'Flynn C."/>
        </authorList>
    </citation>
    <scope>NUCLEOTIDE SEQUENCE [LARGE SCALE GENOMIC DNA]</scope>
    <source>
        <strain evidence="11 12">OH2617_COT-023</strain>
    </source>
</reference>
<dbReference type="InterPro" id="IPR048279">
    <property type="entry name" value="MdtK-like"/>
</dbReference>
<dbReference type="EMBL" id="RQYS01000029">
    <property type="protein sequence ID" value="RRD60273.1"/>
    <property type="molecule type" value="Genomic_DNA"/>
</dbReference>
<keyword evidence="4" id="KW-0813">Transport</keyword>
<feature type="transmembrane region" description="Helical" evidence="10">
    <location>
        <begin position="274"/>
        <end position="297"/>
    </location>
</feature>
<proteinExistence type="inferred from homology"/>
<dbReference type="RefSeq" id="WP_124751675.1">
    <property type="nucleotide sequence ID" value="NZ_RQYS01000029.1"/>
</dbReference>
<dbReference type="OrthoDB" id="9811110at2"/>
<feature type="transmembrane region" description="Helical" evidence="10">
    <location>
        <begin position="357"/>
        <end position="379"/>
    </location>
</feature>
<feature type="transmembrane region" description="Helical" evidence="10">
    <location>
        <begin position="391"/>
        <end position="413"/>
    </location>
</feature>
<evidence type="ECO:0000313" key="11">
    <source>
        <dbReference type="EMBL" id="RRD60273.1"/>
    </source>
</evidence>
<evidence type="ECO:0000256" key="7">
    <source>
        <dbReference type="ARBA" id="ARBA00022989"/>
    </source>
</evidence>
<evidence type="ECO:0000256" key="1">
    <source>
        <dbReference type="ARBA" id="ARBA00004651"/>
    </source>
</evidence>
<comment type="similarity">
    <text evidence="2">Belongs to the multi antimicrobial extrusion (MATE) (TC 2.A.66.1) family. MepA subfamily.</text>
</comment>
<feature type="transmembrane region" description="Helical" evidence="10">
    <location>
        <begin position="139"/>
        <end position="160"/>
    </location>
</feature>
<evidence type="ECO:0000256" key="2">
    <source>
        <dbReference type="ARBA" id="ARBA00008417"/>
    </source>
</evidence>
<organism evidence="11 12">
    <name type="scientific">Tannerella forsythia</name>
    <name type="common">Bacteroides forsythus</name>
    <dbReference type="NCBI Taxonomy" id="28112"/>
    <lineage>
        <taxon>Bacteria</taxon>
        <taxon>Pseudomonadati</taxon>
        <taxon>Bacteroidota</taxon>
        <taxon>Bacteroidia</taxon>
        <taxon>Bacteroidales</taxon>
        <taxon>Tannerellaceae</taxon>
        <taxon>Tannerella</taxon>
    </lineage>
</organism>
<feature type="transmembrane region" description="Helical" evidence="10">
    <location>
        <begin position="15"/>
        <end position="35"/>
    </location>
</feature>
<dbReference type="Proteomes" id="UP000278609">
    <property type="component" value="Unassembled WGS sequence"/>
</dbReference>
<dbReference type="Pfam" id="PF01554">
    <property type="entry name" value="MatE"/>
    <property type="match status" value="2"/>
</dbReference>